<evidence type="ECO:0000313" key="5">
    <source>
        <dbReference type="RefSeq" id="XP_008287713.1"/>
    </source>
</evidence>
<accession>A0A9Y4N987</accession>
<gene>
    <name evidence="5" type="primary">LOC103362948</name>
</gene>
<dbReference type="Gene3D" id="2.60.40.4060">
    <property type="entry name" value="Reeler domain"/>
    <property type="match status" value="1"/>
</dbReference>
<comment type="similarity">
    <text evidence="1">Belongs to the FRRS1 family.</text>
</comment>
<dbReference type="AlphaFoldDB" id="A0A9Y4N987"/>
<organism evidence="4 5">
    <name type="scientific">Stegastes partitus</name>
    <name type="common">bicolor damselfish</name>
    <dbReference type="NCBI Taxonomy" id="144197"/>
    <lineage>
        <taxon>Eukaryota</taxon>
        <taxon>Metazoa</taxon>
        <taxon>Chordata</taxon>
        <taxon>Craniata</taxon>
        <taxon>Vertebrata</taxon>
        <taxon>Euteleostomi</taxon>
        <taxon>Actinopterygii</taxon>
        <taxon>Neopterygii</taxon>
        <taxon>Teleostei</taxon>
        <taxon>Neoteleostei</taxon>
        <taxon>Acanthomorphata</taxon>
        <taxon>Ovalentaria</taxon>
        <taxon>Pomacentridae</taxon>
        <taxon>Stegastes</taxon>
    </lineage>
</organism>
<evidence type="ECO:0000256" key="2">
    <source>
        <dbReference type="SAM" id="SignalP"/>
    </source>
</evidence>
<evidence type="ECO:0000313" key="4">
    <source>
        <dbReference type="Proteomes" id="UP000694891"/>
    </source>
</evidence>
<keyword evidence="2" id="KW-0732">Signal</keyword>
<dbReference type="PROSITE" id="PS51019">
    <property type="entry name" value="REELIN"/>
    <property type="match status" value="1"/>
</dbReference>
<dbReference type="FunFam" id="2.60.40.4060:FF:000003">
    <property type="entry name" value="Ferric chelate reductase 1"/>
    <property type="match status" value="1"/>
</dbReference>
<proteinExistence type="inferred from homology"/>
<dbReference type="Proteomes" id="UP000694891">
    <property type="component" value="Unplaced"/>
</dbReference>
<sequence length="220" mass="23416">MELLLSGLFLLQVLCFVSGYPSGAPTGACEDMIPRHTGILPQPSPAPYTLLTNTKTFEPGKPITVTISGPEYRGVLLEARTDGSTNALGSWLSPPPDTKFLECSGNPQGAVTHSNTNVKSSNTVYSWMPPNSTSPVHFMATVAQQRAVFWVNVRSSTLSRGKPAGLGLATGASAGISKEDPTECDQVVLYVCHTTGVFFHQGKVIRPYDGEATYAVAVKI</sequence>
<protein>
    <submittedName>
        <fullName evidence="5">Defense protein Hdd11</fullName>
    </submittedName>
</protein>
<reference evidence="5" key="1">
    <citation type="submission" date="2025-08" db="UniProtKB">
        <authorList>
            <consortium name="RefSeq"/>
        </authorList>
    </citation>
    <scope>IDENTIFICATION</scope>
</reference>
<name>A0A9Y4N987_9TELE</name>
<feature type="domain" description="Reelin" evidence="3">
    <location>
        <begin position="14"/>
        <end position="173"/>
    </location>
</feature>
<feature type="chain" id="PRO_5041455533" evidence="2">
    <location>
        <begin position="20"/>
        <end position="220"/>
    </location>
</feature>
<dbReference type="GeneID" id="103362948"/>
<dbReference type="InterPro" id="IPR002861">
    <property type="entry name" value="Reeler_dom"/>
</dbReference>
<evidence type="ECO:0000256" key="1">
    <source>
        <dbReference type="ARBA" id="ARBA00009195"/>
    </source>
</evidence>
<dbReference type="RefSeq" id="XP_008287713.1">
    <property type="nucleotide sequence ID" value="XM_008289491.1"/>
</dbReference>
<dbReference type="PANTHER" id="PTHR45828:SF32">
    <property type="entry name" value="SI:DKEY-251I10.2"/>
    <property type="match status" value="1"/>
</dbReference>
<dbReference type="Pfam" id="PF02014">
    <property type="entry name" value="Reeler"/>
    <property type="match status" value="1"/>
</dbReference>
<evidence type="ECO:0000259" key="3">
    <source>
        <dbReference type="PROSITE" id="PS51019"/>
    </source>
</evidence>
<dbReference type="PANTHER" id="PTHR45828">
    <property type="entry name" value="CYTOCHROME B561/FERRIC REDUCTASE TRANSMEMBRANE"/>
    <property type="match status" value="1"/>
</dbReference>
<dbReference type="CDD" id="cd08544">
    <property type="entry name" value="Reeler"/>
    <property type="match status" value="1"/>
</dbReference>
<dbReference type="GO" id="GO:0016020">
    <property type="term" value="C:membrane"/>
    <property type="evidence" value="ECO:0007669"/>
    <property type="project" value="TreeGrafter"/>
</dbReference>
<feature type="signal peptide" evidence="2">
    <location>
        <begin position="1"/>
        <end position="19"/>
    </location>
</feature>
<keyword evidence="4" id="KW-1185">Reference proteome</keyword>
<dbReference type="InterPro" id="IPR042307">
    <property type="entry name" value="Reeler_sf"/>
</dbReference>
<dbReference type="InterPro" id="IPR051237">
    <property type="entry name" value="Ferric-chelate_Red/DefProt"/>
</dbReference>